<keyword evidence="3" id="KW-1185">Reference proteome</keyword>
<comment type="caution">
    <text evidence="2">The sequence shown here is derived from an EMBL/GenBank/DDBJ whole genome shotgun (WGS) entry which is preliminary data.</text>
</comment>
<sequence length="275" mass="31758">MEVVLEISKNDLEDFIELSNKLYGIDFSGYAQESLRRRVLRLMKLKSCDSFMAFKYFLTNQSISEDELLIEITVNTTEMFRDYEVFKFLGDEVFGLLETYPRINIWHAGCSTGQEPMSLAILLKEQGLLQRSVQYCTDINAEVLNHAKKGIYDLKEVKEYSTNYIKSGGALSLSDYYVANYGKVKMNKELSKNMVFTKHNLVNGSSFNQMHMIMCRNVFIYLTTEQQNKVLRLFLDSLVPKGYLVLGAKESAIFSPVLDELEVINGKLKIYRKKR</sequence>
<dbReference type="Pfam" id="PF01739">
    <property type="entry name" value="CheR"/>
    <property type="match status" value="1"/>
</dbReference>
<proteinExistence type="predicted"/>
<dbReference type="GO" id="GO:0008757">
    <property type="term" value="F:S-adenosylmethionine-dependent methyltransferase activity"/>
    <property type="evidence" value="ECO:0007669"/>
    <property type="project" value="InterPro"/>
</dbReference>
<dbReference type="AlphaFoldDB" id="A0A0Q1DKJ2"/>
<dbReference type="PRINTS" id="PR00996">
    <property type="entry name" value="CHERMTFRASE"/>
</dbReference>
<feature type="domain" description="CheR-type methyltransferase" evidence="1">
    <location>
        <begin position="1"/>
        <end position="251"/>
    </location>
</feature>
<dbReference type="Pfam" id="PF03705">
    <property type="entry name" value="CheR_N"/>
    <property type="match status" value="1"/>
</dbReference>
<dbReference type="SMART" id="SM00138">
    <property type="entry name" value="MeTrc"/>
    <property type="match status" value="1"/>
</dbReference>
<dbReference type="PANTHER" id="PTHR24422">
    <property type="entry name" value="CHEMOTAXIS PROTEIN METHYLTRANSFERASE"/>
    <property type="match status" value="1"/>
</dbReference>
<gene>
    <name evidence="2" type="ORF">AAY42_05250</name>
</gene>
<organism evidence="2 3">
    <name type="scientific">Flagellimonas eckloniae</name>
    <dbReference type="NCBI Taxonomy" id="346185"/>
    <lineage>
        <taxon>Bacteria</taxon>
        <taxon>Pseudomonadati</taxon>
        <taxon>Bacteroidota</taxon>
        <taxon>Flavobacteriia</taxon>
        <taxon>Flavobacteriales</taxon>
        <taxon>Flavobacteriaceae</taxon>
        <taxon>Flagellimonas</taxon>
    </lineage>
</organism>
<protein>
    <recommendedName>
        <fullName evidence="1">CheR-type methyltransferase domain-containing protein</fullName>
    </recommendedName>
</protein>
<evidence type="ECO:0000313" key="2">
    <source>
        <dbReference type="EMBL" id="KQC29374.1"/>
    </source>
</evidence>
<reference evidence="2 3" key="1">
    <citation type="submission" date="2015-04" db="EMBL/GenBank/DDBJ databases">
        <title>Complete genome of flavobacterium.</title>
        <authorList>
            <person name="Kwon Y.M."/>
            <person name="Kim S.-J."/>
        </authorList>
    </citation>
    <scope>NUCLEOTIDE SEQUENCE [LARGE SCALE GENOMIC DNA]</scope>
    <source>
        <strain evidence="2 3">DK169</strain>
    </source>
</reference>
<dbReference type="InterPro" id="IPR022642">
    <property type="entry name" value="CheR_C"/>
</dbReference>
<evidence type="ECO:0000313" key="3">
    <source>
        <dbReference type="Proteomes" id="UP000050827"/>
    </source>
</evidence>
<dbReference type="STRING" id="346185.AAY42_05250"/>
<name>A0A0Q1DKJ2_9FLAO</name>
<dbReference type="Gene3D" id="3.40.50.150">
    <property type="entry name" value="Vaccinia Virus protein VP39"/>
    <property type="match status" value="1"/>
</dbReference>
<evidence type="ECO:0000259" key="1">
    <source>
        <dbReference type="PROSITE" id="PS50123"/>
    </source>
</evidence>
<dbReference type="RefSeq" id="WP_055393076.1">
    <property type="nucleotide sequence ID" value="NZ_LCTZ01000002.1"/>
</dbReference>
<dbReference type="InterPro" id="IPR029063">
    <property type="entry name" value="SAM-dependent_MTases_sf"/>
</dbReference>
<dbReference type="PANTHER" id="PTHR24422:SF8">
    <property type="entry name" value="CHEMOTAXIS PROTEIN"/>
    <property type="match status" value="1"/>
</dbReference>
<dbReference type="EMBL" id="LCTZ01000002">
    <property type="protein sequence ID" value="KQC29374.1"/>
    <property type="molecule type" value="Genomic_DNA"/>
</dbReference>
<dbReference type="Proteomes" id="UP000050827">
    <property type="component" value="Unassembled WGS sequence"/>
</dbReference>
<dbReference type="SUPFAM" id="SSF47757">
    <property type="entry name" value="Chemotaxis receptor methyltransferase CheR, N-terminal domain"/>
    <property type="match status" value="1"/>
</dbReference>
<dbReference type="SUPFAM" id="SSF53335">
    <property type="entry name" value="S-adenosyl-L-methionine-dependent methyltransferases"/>
    <property type="match status" value="1"/>
</dbReference>
<dbReference type="InterPro" id="IPR022641">
    <property type="entry name" value="CheR_N"/>
</dbReference>
<dbReference type="InterPro" id="IPR050903">
    <property type="entry name" value="Bact_Chemotaxis_MeTrfase"/>
</dbReference>
<dbReference type="InterPro" id="IPR000780">
    <property type="entry name" value="CheR_MeTrfase"/>
</dbReference>
<accession>A0A0Q1DKJ2</accession>
<dbReference type="PROSITE" id="PS50123">
    <property type="entry name" value="CHER"/>
    <property type="match status" value="1"/>
</dbReference>
<dbReference type="OrthoDB" id="9816309at2"/>